<gene>
    <name evidence="1" type="primary">Contig13241.g14127</name>
    <name evidence="1" type="ORF">STYLEM_2475</name>
</gene>
<name>A0A077ZW49_STYLE</name>
<sequence>MLLAEYYYDKDYQNRSIDIIEFDTLQTKNTINLSGIQCDSKIFHRIFNDVDYIFYQEGQFICMIALDDFIEQSPVCYQLKDHLIFHSRGKSIFVDTKSLDIAKQLDKYYYSFKYQDLYEYAMDQDFNIYEYENLEGFNLTKKLQLYHTNIKWMYAIETTLNRLIIFFGNEKIDYNLLIFDSLTFQLVGNIENYFNHLIKIDPIGNKIYFLDPNIRDQINYFNFSANLSECYEIIPVINNGQYLMIEEYQDMKKNYLFYNSKQVGKIMVKDLLTGVIKEISKEFYESCGDFPDQLDEIFINKNLKQTQEVKKDDYEIVTEINSEDILIENDGDFVYLNGNRKLNWADFRIKSGFEFQDESSFCIMFNQFHEKQYIYDQATWSKIVYFDKQSLKFESIDLIEETDLEIYPHQAILNENLGYLMRIIQK</sequence>
<accession>A0A077ZW49</accession>
<evidence type="ECO:0000313" key="1">
    <source>
        <dbReference type="EMBL" id="CDW73495.1"/>
    </source>
</evidence>
<dbReference type="Proteomes" id="UP000039865">
    <property type="component" value="Unassembled WGS sequence"/>
</dbReference>
<dbReference type="InParanoid" id="A0A077ZW49"/>
<evidence type="ECO:0000313" key="2">
    <source>
        <dbReference type="Proteomes" id="UP000039865"/>
    </source>
</evidence>
<organism evidence="1 2">
    <name type="scientific">Stylonychia lemnae</name>
    <name type="common">Ciliate</name>
    <dbReference type="NCBI Taxonomy" id="5949"/>
    <lineage>
        <taxon>Eukaryota</taxon>
        <taxon>Sar</taxon>
        <taxon>Alveolata</taxon>
        <taxon>Ciliophora</taxon>
        <taxon>Intramacronucleata</taxon>
        <taxon>Spirotrichea</taxon>
        <taxon>Stichotrichia</taxon>
        <taxon>Sporadotrichida</taxon>
        <taxon>Oxytrichidae</taxon>
        <taxon>Stylonychinae</taxon>
        <taxon>Stylonychia</taxon>
    </lineage>
</organism>
<reference evidence="1 2" key="1">
    <citation type="submission" date="2014-06" db="EMBL/GenBank/DDBJ databases">
        <authorList>
            <person name="Swart Estienne"/>
        </authorList>
    </citation>
    <scope>NUCLEOTIDE SEQUENCE [LARGE SCALE GENOMIC DNA]</scope>
    <source>
        <strain evidence="1 2">130c</strain>
    </source>
</reference>
<protein>
    <submittedName>
        <fullName evidence="1">Uncharacterized protein</fullName>
    </submittedName>
</protein>
<proteinExistence type="predicted"/>
<dbReference type="AlphaFoldDB" id="A0A077ZW49"/>
<keyword evidence="2" id="KW-1185">Reference proteome</keyword>
<dbReference type="EMBL" id="CCKQ01002406">
    <property type="protein sequence ID" value="CDW73495.1"/>
    <property type="molecule type" value="Genomic_DNA"/>
</dbReference>